<accession>A0ACC2X973</accession>
<dbReference type="Proteomes" id="UP001234202">
    <property type="component" value="Unassembled WGS sequence"/>
</dbReference>
<evidence type="ECO:0000313" key="1">
    <source>
        <dbReference type="EMBL" id="KAJ9120343.1"/>
    </source>
</evidence>
<name>A0ACC2X973_9TREE</name>
<proteinExistence type="predicted"/>
<dbReference type="EMBL" id="JASBWV010000021">
    <property type="protein sequence ID" value="KAJ9120343.1"/>
    <property type="molecule type" value="Genomic_DNA"/>
</dbReference>
<protein>
    <submittedName>
        <fullName evidence="1">Uncharacterized protein</fullName>
    </submittedName>
</protein>
<sequence length="153" mass="17202">MRQPPSSDEQKQAHGGSFADGNASVYGNMDNGSEEETKRPDSDIEIQVAKHYWPFEDMADARTLPVPDVLGAKLGKPQYQNVSVDVPLQTKGYINDTFSSATPSLLSMKRKADDASDEQTDNDSESEDTPKMKRFLTEKKMKKMGLRRKRMKQ</sequence>
<organism evidence="1 2">
    <name type="scientific">Naganishia onofrii</name>
    <dbReference type="NCBI Taxonomy" id="1851511"/>
    <lineage>
        <taxon>Eukaryota</taxon>
        <taxon>Fungi</taxon>
        <taxon>Dikarya</taxon>
        <taxon>Basidiomycota</taxon>
        <taxon>Agaricomycotina</taxon>
        <taxon>Tremellomycetes</taxon>
        <taxon>Filobasidiales</taxon>
        <taxon>Filobasidiaceae</taxon>
        <taxon>Naganishia</taxon>
    </lineage>
</organism>
<reference evidence="1" key="1">
    <citation type="submission" date="2023-04" db="EMBL/GenBank/DDBJ databases">
        <title>Draft Genome sequencing of Naganishia species isolated from polar environments using Oxford Nanopore Technology.</title>
        <authorList>
            <person name="Leo P."/>
            <person name="Venkateswaran K."/>
        </authorList>
    </citation>
    <scope>NUCLEOTIDE SEQUENCE</scope>
    <source>
        <strain evidence="1">DBVPG 5303</strain>
    </source>
</reference>
<comment type="caution">
    <text evidence="1">The sequence shown here is derived from an EMBL/GenBank/DDBJ whole genome shotgun (WGS) entry which is preliminary data.</text>
</comment>
<keyword evidence="2" id="KW-1185">Reference proteome</keyword>
<gene>
    <name evidence="1" type="ORF">QFC24_005297</name>
</gene>
<evidence type="ECO:0000313" key="2">
    <source>
        <dbReference type="Proteomes" id="UP001234202"/>
    </source>
</evidence>